<dbReference type="Pfam" id="PF01743">
    <property type="entry name" value="PolyA_pol"/>
    <property type="match status" value="1"/>
</dbReference>
<dbReference type="GO" id="GO:0004810">
    <property type="term" value="F:CCA tRNA nucleotidyltransferase activity"/>
    <property type="evidence" value="ECO:0007669"/>
    <property type="project" value="UniProtKB-EC"/>
</dbReference>
<dbReference type="PANTHER" id="PTHR46173:SF1">
    <property type="entry name" value="CCA TRNA NUCLEOTIDYLTRANSFERASE 1, MITOCHONDRIAL"/>
    <property type="match status" value="1"/>
</dbReference>
<accession>A0A3S4CDL6</accession>
<dbReference type="GO" id="GO:0000166">
    <property type="term" value="F:nucleotide binding"/>
    <property type="evidence" value="ECO:0007669"/>
    <property type="project" value="UniProtKB-KW"/>
</dbReference>
<comment type="cofactor">
    <cofactor evidence="1">
        <name>Mg(2+)</name>
        <dbReference type="ChEBI" id="CHEBI:18420"/>
    </cofactor>
</comment>
<dbReference type="Gene3D" id="3.30.460.10">
    <property type="entry name" value="Beta Polymerase, domain 2"/>
    <property type="match status" value="1"/>
</dbReference>
<dbReference type="InterPro" id="IPR050264">
    <property type="entry name" value="Bact_CCA-adding_enz_type3_sf"/>
</dbReference>
<keyword evidence="8" id="KW-0694">RNA-binding</keyword>
<evidence type="ECO:0000256" key="6">
    <source>
        <dbReference type="ARBA" id="ARBA00022741"/>
    </source>
</evidence>
<proteinExistence type="inferred from homology"/>
<organism evidence="11 12">
    <name type="scientific">Devosia equisanguinis</name>
    <dbReference type="NCBI Taxonomy" id="2490941"/>
    <lineage>
        <taxon>Bacteria</taxon>
        <taxon>Pseudomonadati</taxon>
        <taxon>Pseudomonadota</taxon>
        <taxon>Alphaproteobacteria</taxon>
        <taxon>Hyphomicrobiales</taxon>
        <taxon>Devosiaceae</taxon>
        <taxon>Devosia</taxon>
    </lineage>
</organism>
<keyword evidence="3" id="KW-0819">tRNA processing</keyword>
<evidence type="ECO:0000256" key="4">
    <source>
        <dbReference type="ARBA" id="ARBA00022695"/>
    </source>
</evidence>
<evidence type="ECO:0000256" key="2">
    <source>
        <dbReference type="ARBA" id="ARBA00022679"/>
    </source>
</evidence>
<name>A0A3S4CDL6_9HYPH</name>
<dbReference type="Gene3D" id="1.10.3090.10">
    <property type="entry name" value="cca-adding enzyme, domain 2"/>
    <property type="match status" value="1"/>
</dbReference>
<evidence type="ECO:0000256" key="1">
    <source>
        <dbReference type="ARBA" id="ARBA00001946"/>
    </source>
</evidence>
<evidence type="ECO:0000313" key="11">
    <source>
        <dbReference type="EMBL" id="VDS05617.1"/>
    </source>
</evidence>
<reference evidence="11 12" key="1">
    <citation type="submission" date="2018-12" db="EMBL/GenBank/DDBJ databases">
        <authorList>
            <person name="Criscuolo A."/>
        </authorList>
    </citation>
    <scope>NUCLEOTIDE SEQUENCE [LARGE SCALE GENOMIC DNA]</scope>
    <source>
        <strain evidence="11">ACIP1116281</strain>
    </source>
</reference>
<dbReference type="GO" id="GO:0000049">
    <property type="term" value="F:tRNA binding"/>
    <property type="evidence" value="ECO:0007669"/>
    <property type="project" value="TreeGrafter"/>
</dbReference>
<feature type="domain" description="Poly A polymerase head" evidence="9">
    <location>
        <begin position="32"/>
        <end position="155"/>
    </location>
</feature>
<protein>
    <submittedName>
        <fullName evidence="11">CCA-adding enzyme</fullName>
        <ecNumber evidence="11">2.7.7.72</ecNumber>
    </submittedName>
</protein>
<evidence type="ECO:0000259" key="9">
    <source>
        <dbReference type="Pfam" id="PF01743"/>
    </source>
</evidence>
<evidence type="ECO:0000256" key="8">
    <source>
        <dbReference type="RuleBase" id="RU003953"/>
    </source>
</evidence>
<evidence type="ECO:0000259" key="10">
    <source>
        <dbReference type="Pfam" id="PF12627"/>
    </source>
</evidence>
<keyword evidence="2 8" id="KW-0808">Transferase</keyword>
<keyword evidence="12" id="KW-1185">Reference proteome</keyword>
<dbReference type="InterPro" id="IPR002646">
    <property type="entry name" value="PolA_pol_head_dom"/>
</dbReference>
<dbReference type="SUPFAM" id="SSF81301">
    <property type="entry name" value="Nucleotidyltransferase"/>
    <property type="match status" value="1"/>
</dbReference>
<dbReference type="InterPro" id="IPR032828">
    <property type="entry name" value="PolyA_RNA-bd"/>
</dbReference>
<dbReference type="InterPro" id="IPR043519">
    <property type="entry name" value="NT_sf"/>
</dbReference>
<evidence type="ECO:0000313" key="12">
    <source>
        <dbReference type="Proteomes" id="UP000268844"/>
    </source>
</evidence>
<gene>
    <name evidence="11" type="primary">cca</name>
    <name evidence="11" type="ORF">DEVEQU_02759</name>
</gene>
<keyword evidence="6" id="KW-0547">Nucleotide-binding</keyword>
<dbReference type="PANTHER" id="PTHR46173">
    <property type="entry name" value="CCA TRNA NUCLEOTIDYLTRANSFERASE 1, MITOCHONDRIAL"/>
    <property type="match status" value="1"/>
</dbReference>
<comment type="similarity">
    <text evidence="8">Belongs to the tRNA nucleotidyltransferase/poly(A) polymerase family.</text>
</comment>
<evidence type="ECO:0000256" key="3">
    <source>
        <dbReference type="ARBA" id="ARBA00022694"/>
    </source>
</evidence>
<sequence>MIPDRLDDVEWLARPAVQSIFAALGGAEGQTRAVGGVVRDSLIGRIGQVSDIDMATQLLPVTVMQRAKAAGISAYPTGIDHGTVTLKLDDTVVEVTTLREDVATDGRHAEVRFGMDWRADAERRDFTLNALYCHADGTLFDPLGGAADLVNGRVRFIGEASRRIAEDGLRVYRFFRFSASHGGENFDPDGLAACATAVGNLDHLSRERVGSEMLRMLALPRIARTLAVMSEIGLFSSDEPALKSLLRYESFGGQGAGARLALLGIDRLEALRADWRLSNAVMEEASAIADAAQLIASDQTARAAYTHAERAVEGLAVAAARENWPRERLAETARDLARLPVAPLPVSGKDFIAKGLQPGPDIGTALARAETLWIDSAFSLSRERLIEGALGQIG</sequence>
<dbReference type="OrthoDB" id="9805698at2"/>
<evidence type="ECO:0000256" key="7">
    <source>
        <dbReference type="ARBA" id="ARBA00022842"/>
    </source>
</evidence>
<dbReference type="Pfam" id="PF12627">
    <property type="entry name" value="PolyA_pol_RNAbd"/>
    <property type="match status" value="1"/>
</dbReference>
<keyword evidence="5" id="KW-0479">Metal-binding</keyword>
<keyword evidence="7" id="KW-0460">Magnesium</keyword>
<dbReference type="AlphaFoldDB" id="A0A3S4CDL6"/>
<dbReference type="EMBL" id="UZWD01000034">
    <property type="protein sequence ID" value="VDS05617.1"/>
    <property type="molecule type" value="Genomic_DNA"/>
</dbReference>
<keyword evidence="4 11" id="KW-0548">Nucleotidyltransferase</keyword>
<dbReference type="Proteomes" id="UP000268844">
    <property type="component" value="Unassembled WGS sequence"/>
</dbReference>
<dbReference type="SUPFAM" id="SSF81891">
    <property type="entry name" value="Poly A polymerase C-terminal region-like"/>
    <property type="match status" value="1"/>
</dbReference>
<dbReference type="GO" id="GO:0046872">
    <property type="term" value="F:metal ion binding"/>
    <property type="evidence" value="ECO:0007669"/>
    <property type="project" value="UniProtKB-KW"/>
</dbReference>
<feature type="domain" description="tRNA nucleotidyltransferase/poly(A) polymerase RNA and SrmB- binding" evidence="10">
    <location>
        <begin position="186"/>
        <end position="236"/>
    </location>
</feature>
<evidence type="ECO:0000256" key="5">
    <source>
        <dbReference type="ARBA" id="ARBA00022723"/>
    </source>
</evidence>
<dbReference type="RefSeq" id="WP_126151149.1">
    <property type="nucleotide sequence ID" value="NZ_JBHTMH010000005.1"/>
</dbReference>
<dbReference type="EC" id="2.7.7.72" evidence="11"/>
<dbReference type="CDD" id="cd05398">
    <property type="entry name" value="NT_ClassII-CCAase"/>
    <property type="match status" value="1"/>
</dbReference>
<dbReference type="GO" id="GO:0008033">
    <property type="term" value="P:tRNA processing"/>
    <property type="evidence" value="ECO:0007669"/>
    <property type="project" value="UniProtKB-KW"/>
</dbReference>